<comment type="caution">
    <text evidence="2">The sequence shown here is derived from an EMBL/GenBank/DDBJ whole genome shotgun (WGS) entry which is preliminary data.</text>
</comment>
<organism evidence="2 3">
    <name type="scientific">Halovenus salina</name>
    <dbReference type="NCBI Taxonomy" id="1510225"/>
    <lineage>
        <taxon>Archaea</taxon>
        <taxon>Methanobacteriati</taxon>
        <taxon>Methanobacteriota</taxon>
        <taxon>Stenosarchaea group</taxon>
        <taxon>Halobacteria</taxon>
        <taxon>Halobacteriales</taxon>
        <taxon>Haloarculaceae</taxon>
        <taxon>Halovenus</taxon>
    </lineage>
</organism>
<dbReference type="InterPro" id="IPR055934">
    <property type="entry name" value="DUF7512"/>
</dbReference>
<accession>A0ABD5VZH6</accession>
<dbReference type="AlphaFoldDB" id="A0ABD5VZH6"/>
<evidence type="ECO:0000313" key="3">
    <source>
        <dbReference type="Proteomes" id="UP001596445"/>
    </source>
</evidence>
<keyword evidence="1" id="KW-0812">Transmembrane</keyword>
<dbReference type="Proteomes" id="UP001596445">
    <property type="component" value="Unassembled WGS sequence"/>
</dbReference>
<feature type="transmembrane region" description="Helical" evidence="1">
    <location>
        <begin position="13"/>
        <end position="31"/>
    </location>
</feature>
<reference evidence="2 3" key="1">
    <citation type="journal article" date="2019" name="Int. J. Syst. Evol. Microbiol.">
        <title>The Global Catalogue of Microorganisms (GCM) 10K type strain sequencing project: providing services to taxonomists for standard genome sequencing and annotation.</title>
        <authorList>
            <consortium name="The Broad Institute Genomics Platform"/>
            <consortium name="The Broad Institute Genome Sequencing Center for Infectious Disease"/>
            <person name="Wu L."/>
            <person name="Ma J."/>
        </authorList>
    </citation>
    <scope>NUCLEOTIDE SEQUENCE [LARGE SCALE GENOMIC DNA]</scope>
    <source>
        <strain evidence="2 3">JCM 30072</strain>
    </source>
</reference>
<keyword evidence="3" id="KW-1185">Reference proteome</keyword>
<name>A0ABD5VZH6_9EURY</name>
<protein>
    <submittedName>
        <fullName evidence="2">Uncharacterized protein</fullName>
    </submittedName>
</protein>
<evidence type="ECO:0000313" key="2">
    <source>
        <dbReference type="EMBL" id="MFC7058648.1"/>
    </source>
</evidence>
<proteinExistence type="predicted"/>
<gene>
    <name evidence="2" type="ORF">ACFQQG_11255</name>
</gene>
<dbReference type="Pfam" id="PF24352">
    <property type="entry name" value="DUF7512"/>
    <property type="match status" value="1"/>
</dbReference>
<dbReference type="RefSeq" id="WP_267161370.1">
    <property type="nucleotide sequence ID" value="NZ_CP112972.1"/>
</dbReference>
<sequence length="49" mass="5211">MVTLGSYPPAMEAALLIGAVLVEALVLYVGYGAMEQFVGPQLLDRITQT</sequence>
<dbReference type="EMBL" id="JBHSZI010000001">
    <property type="protein sequence ID" value="MFC7058648.1"/>
    <property type="molecule type" value="Genomic_DNA"/>
</dbReference>
<keyword evidence="1" id="KW-0472">Membrane</keyword>
<dbReference type="GeneID" id="76630669"/>
<keyword evidence="1" id="KW-1133">Transmembrane helix</keyword>
<evidence type="ECO:0000256" key="1">
    <source>
        <dbReference type="SAM" id="Phobius"/>
    </source>
</evidence>